<sequence>MHVYDVIAVNAYNGESTFCLPTLLTNHMFERQSGTFYEVLQAGRRGRIKYLRSTEIPAAVDSWVRNRKDVLLIEDLTARIYMGQDVTDTGRCDFYTSRDEFLPLIFAMIGQKNSPLIPVISDKITRLTEGGVYEHWVKMSIPNSTVCAHASSKITVNTSLTLANLWGVFAVLGSGLTVALIVLLLEVCLSLTFRRNETSSSQEI</sequence>
<evidence type="ECO:0000256" key="8">
    <source>
        <dbReference type="SAM" id="Phobius"/>
    </source>
</evidence>
<evidence type="ECO:0000256" key="2">
    <source>
        <dbReference type="ARBA" id="ARBA00022475"/>
    </source>
</evidence>
<comment type="caution">
    <text evidence="9">The sequence shown here is derived from an EMBL/GenBank/DDBJ whole genome shotgun (WGS) entry which is preliminary data.</text>
</comment>
<keyword evidence="5 8" id="KW-0472">Membrane</keyword>
<evidence type="ECO:0000256" key="4">
    <source>
        <dbReference type="ARBA" id="ARBA00022989"/>
    </source>
</evidence>
<keyword evidence="10" id="KW-1185">Reference proteome</keyword>
<dbReference type="GO" id="GO:0005886">
    <property type="term" value="C:plasma membrane"/>
    <property type="evidence" value="ECO:0007669"/>
    <property type="project" value="UniProtKB-SubCell"/>
</dbReference>
<dbReference type="PANTHER" id="PTHR42643:SF24">
    <property type="entry name" value="IONOTROPIC RECEPTOR 60A"/>
    <property type="match status" value="1"/>
</dbReference>
<evidence type="ECO:0000256" key="5">
    <source>
        <dbReference type="ARBA" id="ARBA00023136"/>
    </source>
</evidence>
<proteinExistence type="predicted"/>
<name>A0A3R7QCT1_PENVA</name>
<keyword evidence="3 8" id="KW-0812">Transmembrane</keyword>
<evidence type="ECO:0000313" key="10">
    <source>
        <dbReference type="Proteomes" id="UP000283509"/>
    </source>
</evidence>
<organism evidence="9 10">
    <name type="scientific">Penaeus vannamei</name>
    <name type="common">Whiteleg shrimp</name>
    <name type="synonym">Litopenaeus vannamei</name>
    <dbReference type="NCBI Taxonomy" id="6689"/>
    <lineage>
        <taxon>Eukaryota</taxon>
        <taxon>Metazoa</taxon>
        <taxon>Ecdysozoa</taxon>
        <taxon>Arthropoda</taxon>
        <taxon>Crustacea</taxon>
        <taxon>Multicrustacea</taxon>
        <taxon>Malacostraca</taxon>
        <taxon>Eumalacostraca</taxon>
        <taxon>Eucarida</taxon>
        <taxon>Decapoda</taxon>
        <taxon>Dendrobranchiata</taxon>
        <taxon>Penaeoidea</taxon>
        <taxon>Penaeidae</taxon>
        <taxon>Penaeus</taxon>
    </lineage>
</organism>
<keyword evidence="4 8" id="KW-1133">Transmembrane helix</keyword>
<evidence type="ECO:0000256" key="6">
    <source>
        <dbReference type="ARBA" id="ARBA00023170"/>
    </source>
</evidence>
<dbReference type="AlphaFoldDB" id="A0A3R7QCT1"/>
<reference evidence="9 10" key="2">
    <citation type="submission" date="2019-01" db="EMBL/GenBank/DDBJ databases">
        <title>The decoding of complex shrimp genome reveals the adaptation for benthos swimmer, frequently molting mechanism and breeding impact on genome.</title>
        <authorList>
            <person name="Sun Y."/>
            <person name="Gao Y."/>
            <person name="Yu Y."/>
        </authorList>
    </citation>
    <scope>NUCLEOTIDE SEQUENCE [LARGE SCALE GENOMIC DNA]</scope>
    <source>
        <tissue evidence="9">Muscle</tissue>
    </source>
</reference>
<evidence type="ECO:0000256" key="3">
    <source>
        <dbReference type="ARBA" id="ARBA00022692"/>
    </source>
</evidence>
<keyword evidence="7" id="KW-0325">Glycoprotein</keyword>
<accession>A0A3R7QCT1</accession>
<dbReference type="PANTHER" id="PTHR42643">
    <property type="entry name" value="IONOTROPIC RECEPTOR 20A-RELATED"/>
    <property type="match status" value="1"/>
</dbReference>
<keyword evidence="6 9" id="KW-0675">Receptor</keyword>
<evidence type="ECO:0000313" key="9">
    <source>
        <dbReference type="EMBL" id="ROT74684.1"/>
    </source>
</evidence>
<protein>
    <submittedName>
        <fullName evidence="9">Variant Ionotropic Glutamate Receptor</fullName>
    </submittedName>
</protein>
<comment type="subcellular location">
    <subcellularLocation>
        <location evidence="1">Cell membrane</location>
        <topology evidence="1">Multi-pass membrane protein</topology>
    </subcellularLocation>
</comment>
<keyword evidence="2" id="KW-1003">Cell membrane</keyword>
<dbReference type="EMBL" id="QCYY01001861">
    <property type="protein sequence ID" value="ROT74684.1"/>
    <property type="molecule type" value="Genomic_DNA"/>
</dbReference>
<dbReference type="SUPFAM" id="SSF53850">
    <property type="entry name" value="Periplasmic binding protein-like II"/>
    <property type="match status" value="1"/>
</dbReference>
<dbReference type="Proteomes" id="UP000283509">
    <property type="component" value="Unassembled WGS sequence"/>
</dbReference>
<dbReference type="OrthoDB" id="6374351at2759"/>
<feature type="transmembrane region" description="Helical" evidence="8">
    <location>
        <begin position="165"/>
        <end position="185"/>
    </location>
</feature>
<evidence type="ECO:0000256" key="7">
    <source>
        <dbReference type="ARBA" id="ARBA00023180"/>
    </source>
</evidence>
<evidence type="ECO:0000256" key="1">
    <source>
        <dbReference type="ARBA" id="ARBA00004651"/>
    </source>
</evidence>
<gene>
    <name evidence="9" type="ORF">C7M84_006798</name>
</gene>
<reference evidence="9 10" key="1">
    <citation type="submission" date="2018-04" db="EMBL/GenBank/DDBJ databases">
        <authorList>
            <person name="Zhang X."/>
            <person name="Yuan J."/>
            <person name="Li F."/>
            <person name="Xiang J."/>
        </authorList>
    </citation>
    <scope>NUCLEOTIDE SEQUENCE [LARGE SCALE GENOMIC DNA]</scope>
    <source>
        <tissue evidence="9">Muscle</tissue>
    </source>
</reference>
<dbReference type="InterPro" id="IPR052192">
    <property type="entry name" value="Insect_Ionotropic_Sensory_Rcpt"/>
</dbReference>